<evidence type="ECO:0000256" key="5">
    <source>
        <dbReference type="ARBA" id="ARBA00022827"/>
    </source>
</evidence>
<name>A0ABV2HIB6_9HYPH</name>
<dbReference type="PANTHER" id="PTHR43876">
    <property type="entry name" value="UBIQUINONE BIOSYNTHESIS MONOOXYGENASE COQ6, MITOCHONDRIAL"/>
    <property type="match status" value="1"/>
</dbReference>
<comment type="cofactor">
    <cofactor evidence="1">
        <name>FAD</name>
        <dbReference type="ChEBI" id="CHEBI:57692"/>
    </cofactor>
</comment>
<dbReference type="GO" id="GO:0016491">
    <property type="term" value="F:oxidoreductase activity"/>
    <property type="evidence" value="ECO:0007669"/>
    <property type="project" value="UniProtKB-KW"/>
</dbReference>
<dbReference type="InterPro" id="IPR010971">
    <property type="entry name" value="UbiH/COQ6"/>
</dbReference>
<evidence type="ECO:0000256" key="2">
    <source>
        <dbReference type="ARBA" id="ARBA00004749"/>
    </source>
</evidence>
<proteinExistence type="inferred from homology"/>
<evidence type="ECO:0000313" key="9">
    <source>
        <dbReference type="EMBL" id="MET3590303.1"/>
    </source>
</evidence>
<dbReference type="RefSeq" id="WP_354190544.1">
    <property type="nucleotide sequence ID" value="NZ_JBEPLI010000019.1"/>
</dbReference>
<dbReference type="EMBL" id="JBEPLI010000019">
    <property type="protein sequence ID" value="MET3590303.1"/>
    <property type="molecule type" value="Genomic_DNA"/>
</dbReference>
<evidence type="ECO:0000259" key="8">
    <source>
        <dbReference type="Pfam" id="PF01494"/>
    </source>
</evidence>
<evidence type="ECO:0000256" key="4">
    <source>
        <dbReference type="ARBA" id="ARBA00022630"/>
    </source>
</evidence>
<keyword evidence="6 9" id="KW-0560">Oxidoreductase</keyword>
<dbReference type="Pfam" id="PF01494">
    <property type="entry name" value="FAD_binding_3"/>
    <property type="match status" value="1"/>
</dbReference>
<comment type="caution">
    <text evidence="9">The sequence shown here is derived from an EMBL/GenBank/DDBJ whole genome shotgun (WGS) entry which is preliminary data.</text>
</comment>
<dbReference type="InterPro" id="IPR036188">
    <property type="entry name" value="FAD/NAD-bd_sf"/>
</dbReference>
<comment type="similarity">
    <text evidence="3">Belongs to the UbiH/COQ6 family.</text>
</comment>
<comment type="pathway">
    <text evidence="2">Cofactor biosynthesis; ubiquinone biosynthesis.</text>
</comment>
<dbReference type="SUPFAM" id="SSF51905">
    <property type="entry name" value="FAD/NAD(P)-binding domain"/>
    <property type="match status" value="1"/>
</dbReference>
<keyword evidence="7" id="KW-0503">Monooxygenase</keyword>
<dbReference type="NCBIfam" id="NF005691">
    <property type="entry name" value="PRK07494.1"/>
    <property type="match status" value="1"/>
</dbReference>
<keyword evidence="10" id="KW-1185">Reference proteome</keyword>
<organism evidence="9 10">
    <name type="scientific">Bartonella silvatica</name>
    <dbReference type="NCBI Taxonomy" id="357760"/>
    <lineage>
        <taxon>Bacteria</taxon>
        <taxon>Pseudomonadati</taxon>
        <taxon>Pseudomonadota</taxon>
        <taxon>Alphaproteobacteria</taxon>
        <taxon>Hyphomicrobiales</taxon>
        <taxon>Bartonellaceae</taxon>
        <taxon>Bartonella</taxon>
    </lineage>
</organism>
<dbReference type="NCBIfam" id="TIGR01988">
    <property type="entry name" value="Ubi-OHases"/>
    <property type="match status" value="1"/>
</dbReference>
<evidence type="ECO:0000256" key="1">
    <source>
        <dbReference type="ARBA" id="ARBA00001974"/>
    </source>
</evidence>
<sequence>MKLEENEHKDFAVIGAGPVGMLAALSLAYRGHSVFLIGPFPHADELRTTALMMPAIRTLQKLNIWDILKSYAAALSFIRIIDITSRIVRAPTLNFSSAEIGEEAFGYNIPNIKLNNALIDSIAHTPSIIRFVSPAKSFHYQKNHVCITLADGRLIQVSLVIAADGRHSLARTAAGIGVKQWNYPQKALILNFSHDFSHKNTSTEFHTENGPLTQVPLPGKKSSLVWVVNPSHAEELLSTGSKEIAKIIENQMQSMLGALTLETSVQAWPLSGLISHHFAARRTILVGEAAHVFPPIGAQGLNLGFRDVQTLINILSTKISSYNPEMIMAYYNKYRKPDILMRSGAVHALNSALLSNMLPVHIMRSVGVGLLRNCSPLRNLFMREGMYPGYGFREMMQIFSTKLSKSSIDLLKTNDASEEK</sequence>
<evidence type="ECO:0000256" key="3">
    <source>
        <dbReference type="ARBA" id="ARBA00005349"/>
    </source>
</evidence>
<dbReference type="EC" id="1.14.13.-" evidence="9"/>
<dbReference type="InterPro" id="IPR051205">
    <property type="entry name" value="UbiH/COQ6_monooxygenase"/>
</dbReference>
<evidence type="ECO:0000256" key="7">
    <source>
        <dbReference type="ARBA" id="ARBA00023033"/>
    </source>
</evidence>
<evidence type="ECO:0000256" key="6">
    <source>
        <dbReference type="ARBA" id="ARBA00023002"/>
    </source>
</evidence>
<dbReference type="InterPro" id="IPR002938">
    <property type="entry name" value="FAD-bd"/>
</dbReference>
<dbReference type="Gene3D" id="3.50.50.60">
    <property type="entry name" value="FAD/NAD(P)-binding domain"/>
    <property type="match status" value="2"/>
</dbReference>
<feature type="domain" description="FAD-binding" evidence="8">
    <location>
        <begin position="12"/>
        <end position="337"/>
    </location>
</feature>
<keyword evidence="4" id="KW-0285">Flavoprotein</keyword>
<accession>A0ABV2HIB6</accession>
<gene>
    <name evidence="9" type="ORF">ABID23_001408</name>
</gene>
<evidence type="ECO:0000313" key="10">
    <source>
        <dbReference type="Proteomes" id="UP001549086"/>
    </source>
</evidence>
<keyword evidence="5" id="KW-0274">FAD</keyword>
<dbReference type="PANTHER" id="PTHR43876:SF7">
    <property type="entry name" value="UBIQUINONE BIOSYNTHESIS MONOOXYGENASE COQ6, MITOCHONDRIAL"/>
    <property type="match status" value="1"/>
</dbReference>
<protein>
    <submittedName>
        <fullName evidence="9">2-octaprenyl-6-methoxyphenol hydroxylase</fullName>
        <ecNumber evidence="9">1.14.13.-</ecNumber>
    </submittedName>
</protein>
<reference evidence="9 10" key="1">
    <citation type="submission" date="2024-06" db="EMBL/GenBank/DDBJ databases">
        <title>Genomic Encyclopedia of Type Strains, Phase IV (KMG-IV): sequencing the most valuable type-strain genomes for metagenomic binning, comparative biology and taxonomic classification.</title>
        <authorList>
            <person name="Goeker M."/>
        </authorList>
    </citation>
    <scope>NUCLEOTIDE SEQUENCE [LARGE SCALE GENOMIC DNA]</scope>
    <source>
        <strain evidence="9 10">DSM 23649</strain>
    </source>
</reference>
<dbReference type="Proteomes" id="UP001549086">
    <property type="component" value="Unassembled WGS sequence"/>
</dbReference>
<dbReference type="PRINTS" id="PR00420">
    <property type="entry name" value="RNGMNOXGNASE"/>
</dbReference>